<keyword evidence="10" id="KW-1185">Reference proteome</keyword>
<evidence type="ECO:0000313" key="10">
    <source>
        <dbReference type="Proteomes" id="UP000242432"/>
    </source>
</evidence>
<evidence type="ECO:0000256" key="6">
    <source>
        <dbReference type="ARBA" id="ARBA00023277"/>
    </source>
</evidence>
<evidence type="ECO:0000256" key="2">
    <source>
        <dbReference type="ARBA" id="ARBA00022679"/>
    </source>
</evidence>
<reference evidence="10" key="1">
    <citation type="submission" date="2017-02" db="EMBL/GenBank/DDBJ databases">
        <authorList>
            <person name="Varghese N."/>
            <person name="Submissions S."/>
        </authorList>
    </citation>
    <scope>NUCLEOTIDE SEQUENCE [LARGE SCALE GENOMIC DNA]</scope>
    <source>
        <strain evidence="10">DSM 3072</strain>
    </source>
</reference>
<dbReference type="Proteomes" id="UP000242432">
    <property type="component" value="Unassembled WGS sequence"/>
</dbReference>
<gene>
    <name evidence="9" type="ORF">SAMN02745213_00472</name>
</gene>
<keyword evidence="5" id="KW-0067">ATP-binding</keyword>
<keyword evidence="3" id="KW-0547">Nucleotide-binding</keyword>
<dbReference type="InterPro" id="IPR037051">
    <property type="entry name" value="4-carb_acid_sugar_kinase_N_sf"/>
</dbReference>
<evidence type="ECO:0000256" key="5">
    <source>
        <dbReference type="ARBA" id="ARBA00022840"/>
    </source>
</evidence>
<dbReference type="InterPro" id="IPR031475">
    <property type="entry name" value="NBD_C"/>
</dbReference>
<feature type="domain" description="Four-carbon acid sugar kinase N-terminal" evidence="7">
    <location>
        <begin position="5"/>
        <end position="231"/>
    </location>
</feature>
<dbReference type="Gene3D" id="3.40.980.20">
    <property type="entry name" value="Four-carbon acid sugar kinase, nucleotide binding domain"/>
    <property type="match status" value="1"/>
</dbReference>
<protein>
    <submittedName>
        <fullName evidence="9">Uncharacterized conserved protein YgbK, DUF1537 family</fullName>
    </submittedName>
</protein>
<keyword evidence="2" id="KW-0808">Transferase</keyword>
<dbReference type="Pfam" id="PF07005">
    <property type="entry name" value="SBD_N"/>
    <property type="match status" value="1"/>
</dbReference>
<evidence type="ECO:0000259" key="8">
    <source>
        <dbReference type="Pfam" id="PF17042"/>
    </source>
</evidence>
<evidence type="ECO:0000256" key="1">
    <source>
        <dbReference type="ARBA" id="ARBA00005715"/>
    </source>
</evidence>
<dbReference type="STRING" id="83771.SAMN02910357_01064"/>
<dbReference type="Gene3D" id="3.40.50.10840">
    <property type="entry name" value="Putative sugar-binding, N-terminal domain"/>
    <property type="match status" value="1"/>
</dbReference>
<dbReference type="GO" id="GO:0016301">
    <property type="term" value="F:kinase activity"/>
    <property type="evidence" value="ECO:0007669"/>
    <property type="project" value="UniProtKB-KW"/>
</dbReference>
<dbReference type="EMBL" id="FUXX01000005">
    <property type="protein sequence ID" value="SKA58547.1"/>
    <property type="molecule type" value="Genomic_DNA"/>
</dbReference>
<dbReference type="InterPro" id="IPR042213">
    <property type="entry name" value="NBD_C_sf"/>
</dbReference>
<dbReference type="RefSeq" id="WP_078928049.1">
    <property type="nucleotide sequence ID" value="NZ_FUXX01000005.1"/>
</dbReference>
<feature type="domain" description="Four-carbon acid sugar kinase nucleotide binding" evidence="8">
    <location>
        <begin position="248"/>
        <end position="421"/>
    </location>
</feature>
<keyword evidence="4" id="KW-0418">Kinase</keyword>
<accession>A0A1T4V0W6</accession>
<organism evidence="9 10">
    <name type="scientific">Succinivibrio dextrinosolvens DSM 3072</name>
    <dbReference type="NCBI Taxonomy" id="1123324"/>
    <lineage>
        <taxon>Bacteria</taxon>
        <taxon>Pseudomonadati</taxon>
        <taxon>Pseudomonadota</taxon>
        <taxon>Gammaproteobacteria</taxon>
        <taxon>Aeromonadales</taxon>
        <taxon>Succinivibrionaceae</taxon>
        <taxon>Succinivibrio</taxon>
    </lineage>
</organism>
<dbReference type="AlphaFoldDB" id="A0A1T4V0W6"/>
<evidence type="ECO:0000256" key="4">
    <source>
        <dbReference type="ARBA" id="ARBA00022777"/>
    </source>
</evidence>
<evidence type="ECO:0000313" key="9">
    <source>
        <dbReference type="EMBL" id="SKA58547.1"/>
    </source>
</evidence>
<evidence type="ECO:0000259" key="7">
    <source>
        <dbReference type="Pfam" id="PF07005"/>
    </source>
</evidence>
<evidence type="ECO:0000256" key="3">
    <source>
        <dbReference type="ARBA" id="ARBA00022741"/>
    </source>
</evidence>
<dbReference type="Pfam" id="PF17042">
    <property type="entry name" value="NBD_C"/>
    <property type="match status" value="1"/>
</dbReference>
<comment type="similarity">
    <text evidence="1">Belongs to the four-carbon acid sugar kinase family.</text>
</comment>
<name>A0A1T4V0W6_9GAMM</name>
<dbReference type="InterPro" id="IPR010737">
    <property type="entry name" value="4-carb_acid_sugar_kinase_N"/>
</dbReference>
<dbReference type="GO" id="GO:0005524">
    <property type="term" value="F:ATP binding"/>
    <property type="evidence" value="ECO:0007669"/>
    <property type="project" value="UniProtKB-KW"/>
</dbReference>
<keyword evidence="6" id="KW-0119">Carbohydrate metabolism</keyword>
<dbReference type="SUPFAM" id="SSF142764">
    <property type="entry name" value="YgbK-like"/>
    <property type="match status" value="1"/>
</dbReference>
<proteinExistence type="inferred from homology"/>
<sequence length="434" mass="47653">MTQCVVIADDLTGGNATGVQLKQSDFNSISILNSSMIDNMKSDDVDCIIYPTDSRAIPKKEAYNRIYEVCEKLKSRDTKVYSKRIDSTLRGNIGAETDAMLDSLGEEYTAIVVPTFPSSGRTVVGGYLLVNGALLHKTDIAIDPKCPVKVAKVSTIIKQQSKYRTTNIYSEDMMNGKHHLADIIKEKISKGNRIIIFDAVTQEDLDLIADAVMTSKQKVLAVDSGAFTAALARKAIKPKNQIAKSHVLVVVGSVHPTTARQVDKLKIMQRTVSETVVTKEFLESPERREKEICRVVDSIVENYDKFPISTVIGDGLDLKKRIDFKPYMKKMNLSLDEVSAIINDAFAEITIRIFEKVKAFKGLYCCGGDITVAVCEKVKAAGIALEDEVLPLAAYGYIKGGPLDGCHIVTKGGSQGNQDALIDCVNYLKKRLSI</sequence>